<dbReference type="GO" id="GO:0008270">
    <property type="term" value="F:zinc ion binding"/>
    <property type="evidence" value="ECO:0007669"/>
    <property type="project" value="InterPro"/>
</dbReference>
<dbReference type="CDD" id="cd05276">
    <property type="entry name" value="p53_inducible_oxidoreductase"/>
    <property type="match status" value="1"/>
</dbReference>
<name>A0A5C5BAC0_9MICO</name>
<dbReference type="PANTHER" id="PTHR48106:SF8">
    <property type="entry name" value="OS02G0805600 PROTEIN"/>
    <property type="match status" value="1"/>
</dbReference>
<dbReference type="InterPro" id="IPR002364">
    <property type="entry name" value="Quin_OxRdtase/zeta-crystal_CS"/>
</dbReference>
<feature type="domain" description="Enoyl reductase (ER)" evidence="4">
    <location>
        <begin position="9"/>
        <end position="327"/>
    </location>
</feature>
<evidence type="ECO:0000259" key="4">
    <source>
        <dbReference type="SMART" id="SM00829"/>
    </source>
</evidence>
<evidence type="ECO:0000256" key="3">
    <source>
        <dbReference type="SAM" id="MobiDB-lite"/>
    </source>
</evidence>
<dbReference type="AlphaFoldDB" id="A0A5C5BAC0"/>
<dbReference type="Gene3D" id="3.90.180.10">
    <property type="entry name" value="Medium-chain alcohol dehydrogenases, catalytic domain"/>
    <property type="match status" value="1"/>
</dbReference>
<dbReference type="OrthoDB" id="9780520at2"/>
<evidence type="ECO:0000256" key="1">
    <source>
        <dbReference type="ARBA" id="ARBA00022857"/>
    </source>
</evidence>
<evidence type="ECO:0000313" key="6">
    <source>
        <dbReference type="Proteomes" id="UP000313849"/>
    </source>
</evidence>
<feature type="region of interest" description="Disordered" evidence="3">
    <location>
        <begin position="1"/>
        <end position="23"/>
    </location>
</feature>
<dbReference type="InterPro" id="IPR011032">
    <property type="entry name" value="GroES-like_sf"/>
</dbReference>
<dbReference type="Gene3D" id="3.40.50.720">
    <property type="entry name" value="NAD(P)-binding Rossmann-like Domain"/>
    <property type="match status" value="1"/>
</dbReference>
<dbReference type="SMART" id="SM00829">
    <property type="entry name" value="PKS_ER"/>
    <property type="match status" value="1"/>
</dbReference>
<dbReference type="Proteomes" id="UP000313849">
    <property type="component" value="Unassembled WGS sequence"/>
</dbReference>
<dbReference type="InterPro" id="IPR036291">
    <property type="entry name" value="NAD(P)-bd_dom_sf"/>
</dbReference>
<dbReference type="InterPro" id="IPR013149">
    <property type="entry name" value="ADH-like_C"/>
</dbReference>
<reference evidence="5 6" key="1">
    <citation type="submission" date="2019-06" db="EMBL/GenBank/DDBJ databases">
        <title>Draft genome sequence of Miniimonas arenae KCTC 19750T isolated from sea sand.</title>
        <authorList>
            <person name="Park S.-J."/>
        </authorList>
    </citation>
    <scope>NUCLEOTIDE SEQUENCE [LARGE SCALE GENOMIC DNA]</scope>
    <source>
        <strain evidence="5 6">KCTC 19750</strain>
    </source>
</reference>
<dbReference type="Pfam" id="PF00107">
    <property type="entry name" value="ADH_zinc_N"/>
    <property type="match status" value="1"/>
</dbReference>
<proteinExistence type="predicted"/>
<dbReference type="PANTHER" id="PTHR48106">
    <property type="entry name" value="QUINONE OXIDOREDUCTASE PIG3-RELATED"/>
    <property type="match status" value="1"/>
</dbReference>
<dbReference type="Pfam" id="PF08240">
    <property type="entry name" value="ADH_N"/>
    <property type="match status" value="1"/>
</dbReference>
<dbReference type="SUPFAM" id="SSF51735">
    <property type="entry name" value="NAD(P)-binding Rossmann-fold domains"/>
    <property type="match status" value="1"/>
</dbReference>
<dbReference type="SUPFAM" id="SSF50129">
    <property type="entry name" value="GroES-like"/>
    <property type="match status" value="1"/>
</dbReference>
<keyword evidence="1" id="KW-0521">NADP</keyword>
<dbReference type="PROSITE" id="PS01162">
    <property type="entry name" value="QOR_ZETA_CRYSTAL"/>
    <property type="match status" value="1"/>
</dbReference>
<dbReference type="GO" id="GO:0016651">
    <property type="term" value="F:oxidoreductase activity, acting on NAD(P)H"/>
    <property type="evidence" value="ECO:0007669"/>
    <property type="project" value="TreeGrafter"/>
</dbReference>
<dbReference type="GO" id="GO:0070402">
    <property type="term" value="F:NADPH binding"/>
    <property type="evidence" value="ECO:0007669"/>
    <property type="project" value="TreeGrafter"/>
</dbReference>
<protein>
    <submittedName>
        <fullName evidence="5">NAD(P)H-quinone oxidoreductase</fullName>
    </submittedName>
</protein>
<dbReference type="InterPro" id="IPR013154">
    <property type="entry name" value="ADH-like_N"/>
</dbReference>
<sequence>MDLLEIRDGALHPTTAETPTPGPGEVLLEVAAAGVNRADLMQVAGHYPPPPGAPRHPGLEVAGRVLAVGDGVTDVRDGDRVAALLAGGGYASHVLAPAEQLLPTPDALTDPEAASLPEALATVWSNLVGVGDRPVGGLRAGESVLVVGGSGGIGVTAVQVARVLGARVLATAGGPEKARVVADLGADVVLDHRALDPAAVTDAVLAATDGRGVDVVLDVLGGGALAENVRRLAPGGRLVVIGTQQGRRGELDLLTLMQRRASVHGTTLRARPAAEKATIVHDVVTHLGPHVASGRIRPVLHAVLALADAPRAHAMLRDGEAVGKVVLVPGAPSGWTAAR</sequence>
<dbReference type="EMBL" id="VENP01000075">
    <property type="protein sequence ID" value="TNU72982.1"/>
    <property type="molecule type" value="Genomic_DNA"/>
</dbReference>
<evidence type="ECO:0000256" key="2">
    <source>
        <dbReference type="ARBA" id="ARBA00023002"/>
    </source>
</evidence>
<keyword evidence="2" id="KW-0560">Oxidoreductase</keyword>
<dbReference type="InterPro" id="IPR014189">
    <property type="entry name" value="Quinone_OxRdtase_PIG3"/>
</dbReference>
<gene>
    <name evidence="5" type="ORF">FH969_13795</name>
</gene>
<feature type="compositionally biased region" description="Low complexity" evidence="3">
    <location>
        <begin position="13"/>
        <end position="23"/>
    </location>
</feature>
<dbReference type="InterPro" id="IPR020843">
    <property type="entry name" value="ER"/>
</dbReference>
<keyword evidence="6" id="KW-1185">Reference proteome</keyword>
<evidence type="ECO:0000313" key="5">
    <source>
        <dbReference type="EMBL" id="TNU72982.1"/>
    </source>
</evidence>
<organism evidence="5 6">
    <name type="scientific">Miniimonas arenae</name>
    <dbReference type="NCBI Taxonomy" id="676201"/>
    <lineage>
        <taxon>Bacteria</taxon>
        <taxon>Bacillati</taxon>
        <taxon>Actinomycetota</taxon>
        <taxon>Actinomycetes</taxon>
        <taxon>Micrococcales</taxon>
        <taxon>Beutenbergiaceae</taxon>
        <taxon>Miniimonas</taxon>
    </lineage>
</organism>
<dbReference type="RefSeq" id="WP_139987718.1">
    <property type="nucleotide sequence ID" value="NZ_VENP01000075.1"/>
</dbReference>
<accession>A0A5C5BAC0</accession>
<dbReference type="NCBIfam" id="TIGR02824">
    <property type="entry name" value="quinone_pig3"/>
    <property type="match status" value="1"/>
</dbReference>
<comment type="caution">
    <text evidence="5">The sequence shown here is derived from an EMBL/GenBank/DDBJ whole genome shotgun (WGS) entry which is preliminary data.</text>
</comment>
<feature type="compositionally biased region" description="Basic and acidic residues" evidence="3">
    <location>
        <begin position="1"/>
        <end position="10"/>
    </location>
</feature>